<evidence type="ECO:0000256" key="11">
    <source>
        <dbReference type="SAM" id="Phobius"/>
    </source>
</evidence>
<dbReference type="SUPFAM" id="SSF50952">
    <property type="entry name" value="Soluble quinoprotein glucose dehydrogenase"/>
    <property type="match status" value="1"/>
</dbReference>
<dbReference type="InterPro" id="IPR011042">
    <property type="entry name" value="6-blade_b-propeller_TolB-like"/>
</dbReference>
<comment type="caution">
    <text evidence="13">The sequence shown here is derived from an EMBL/GenBank/DDBJ whole genome shotgun (WGS) entry which is preliminary data.</text>
</comment>
<keyword evidence="6" id="KW-0560">Oxidoreductase</keyword>
<evidence type="ECO:0000256" key="2">
    <source>
        <dbReference type="ARBA" id="ARBA00004193"/>
    </source>
</evidence>
<evidence type="ECO:0000256" key="7">
    <source>
        <dbReference type="ARBA" id="ARBA00023136"/>
    </source>
</evidence>
<dbReference type="PANTHER" id="PTHR19328:SF13">
    <property type="entry name" value="HIPL1 PROTEIN"/>
    <property type="match status" value="1"/>
</dbReference>
<comment type="similarity">
    <text evidence="10">Belongs to the PQQ oxidoreductase GdhB family.</text>
</comment>
<evidence type="ECO:0000256" key="3">
    <source>
        <dbReference type="ARBA" id="ARBA00022475"/>
    </source>
</evidence>
<comment type="subcellular location">
    <subcellularLocation>
        <location evidence="2">Cell membrane</location>
        <topology evidence="2">Lipid-anchor</topology>
    </subcellularLocation>
</comment>
<dbReference type="PANTHER" id="PTHR19328">
    <property type="entry name" value="HEDGEHOG-INTERACTING PROTEIN"/>
    <property type="match status" value="1"/>
</dbReference>
<dbReference type="Pfam" id="PF07995">
    <property type="entry name" value="GSDH"/>
    <property type="match status" value="1"/>
</dbReference>
<accession>A0A371E9Z2</accession>
<dbReference type="AlphaFoldDB" id="A0A371E9Z2"/>
<dbReference type="STRING" id="157652.A0A371E9Z2"/>
<dbReference type="Gene3D" id="2.120.10.30">
    <property type="entry name" value="TolB, C-terminal domain"/>
    <property type="match status" value="1"/>
</dbReference>
<dbReference type="OrthoDB" id="10266706at2759"/>
<keyword evidence="3" id="KW-1003">Cell membrane</keyword>
<dbReference type="FunFam" id="2.120.10.30:FF:000067">
    <property type="entry name" value="HHIP-like 1"/>
    <property type="match status" value="1"/>
</dbReference>
<evidence type="ECO:0000313" key="13">
    <source>
        <dbReference type="EMBL" id="RDX62855.1"/>
    </source>
</evidence>
<dbReference type="Proteomes" id="UP000257109">
    <property type="component" value="Unassembled WGS sequence"/>
</dbReference>
<evidence type="ECO:0000256" key="6">
    <source>
        <dbReference type="ARBA" id="ARBA00023002"/>
    </source>
</evidence>
<name>A0A371E9Z2_MUCPR</name>
<evidence type="ECO:0000256" key="8">
    <source>
        <dbReference type="ARBA" id="ARBA00023180"/>
    </source>
</evidence>
<keyword evidence="11" id="KW-0812">Transmembrane</keyword>
<evidence type="ECO:0000256" key="9">
    <source>
        <dbReference type="ARBA" id="ARBA00023288"/>
    </source>
</evidence>
<feature type="domain" description="Glucose/Sorbosone dehydrogenase" evidence="12">
    <location>
        <begin position="324"/>
        <end position="576"/>
    </location>
</feature>
<dbReference type="InterPro" id="IPR011041">
    <property type="entry name" value="Quinoprot_gluc/sorb_DH_b-prop"/>
</dbReference>
<gene>
    <name evidence="13" type="primary">HIPL1</name>
    <name evidence="13" type="ORF">CR513_58774</name>
</gene>
<reference evidence="13" key="1">
    <citation type="submission" date="2018-05" db="EMBL/GenBank/DDBJ databases">
        <title>Draft genome of Mucuna pruriens seed.</title>
        <authorList>
            <person name="Nnadi N.E."/>
            <person name="Vos R."/>
            <person name="Hasami M.H."/>
            <person name="Devisetty U.K."/>
            <person name="Aguiy J.C."/>
        </authorList>
    </citation>
    <scope>NUCLEOTIDE SEQUENCE [LARGE SCALE GENOMIC DNA]</scope>
    <source>
        <strain evidence="13">JCA_2017</strain>
    </source>
</reference>
<dbReference type="GO" id="GO:0016491">
    <property type="term" value="F:oxidoreductase activity"/>
    <property type="evidence" value="ECO:0007669"/>
    <property type="project" value="UniProtKB-KW"/>
</dbReference>
<evidence type="ECO:0000256" key="10">
    <source>
        <dbReference type="ARBA" id="ARBA00061483"/>
    </source>
</evidence>
<keyword evidence="14" id="KW-1185">Reference proteome</keyword>
<evidence type="ECO:0000313" key="14">
    <source>
        <dbReference type="Proteomes" id="UP000257109"/>
    </source>
</evidence>
<dbReference type="GO" id="GO:0005886">
    <property type="term" value="C:plasma membrane"/>
    <property type="evidence" value="ECO:0007669"/>
    <property type="project" value="UniProtKB-SubCell"/>
</dbReference>
<protein>
    <submittedName>
        <fullName evidence="13">HIPL1 protein</fullName>
    </submittedName>
</protein>
<dbReference type="EMBL" id="QJKJ01015233">
    <property type="protein sequence ID" value="RDX62855.1"/>
    <property type="molecule type" value="Genomic_DNA"/>
</dbReference>
<keyword evidence="4" id="KW-0732">Signal</keyword>
<evidence type="ECO:0000256" key="1">
    <source>
        <dbReference type="ARBA" id="ARBA00001931"/>
    </source>
</evidence>
<keyword evidence="8" id="KW-0325">Glycoprotein</keyword>
<organism evidence="13 14">
    <name type="scientific">Mucuna pruriens</name>
    <name type="common">Velvet bean</name>
    <name type="synonym">Dolichos pruriens</name>
    <dbReference type="NCBI Taxonomy" id="157652"/>
    <lineage>
        <taxon>Eukaryota</taxon>
        <taxon>Viridiplantae</taxon>
        <taxon>Streptophyta</taxon>
        <taxon>Embryophyta</taxon>
        <taxon>Tracheophyta</taxon>
        <taxon>Spermatophyta</taxon>
        <taxon>Magnoliopsida</taxon>
        <taxon>eudicotyledons</taxon>
        <taxon>Gunneridae</taxon>
        <taxon>Pentapetalae</taxon>
        <taxon>rosids</taxon>
        <taxon>fabids</taxon>
        <taxon>Fabales</taxon>
        <taxon>Fabaceae</taxon>
        <taxon>Papilionoideae</taxon>
        <taxon>50 kb inversion clade</taxon>
        <taxon>NPAAA clade</taxon>
        <taxon>indigoferoid/millettioid clade</taxon>
        <taxon>Phaseoleae</taxon>
        <taxon>Mucuna</taxon>
    </lineage>
</organism>
<feature type="non-terminal residue" evidence="13">
    <location>
        <position position="1"/>
    </location>
</feature>
<comment type="cofactor">
    <cofactor evidence="1">
        <name>pyrroloquinoline quinone</name>
        <dbReference type="ChEBI" id="CHEBI:58442"/>
    </cofactor>
</comment>
<evidence type="ECO:0000259" key="12">
    <source>
        <dbReference type="Pfam" id="PF07995"/>
    </source>
</evidence>
<keyword evidence="5" id="KW-0634">PQQ</keyword>
<keyword evidence="11" id="KW-1133">Transmembrane helix</keyword>
<sequence>MYPYHSRTWPSLTKLFYYYSYPESTLCCVMCDINNVHVYIQNLNLKLSIKLKRYKVRRADSHFGEMKAVLSISFLFCCLLLLLDSSVSLPLCVDSRAPFTLNTTLGFCPYNGSTCCNSTEDAQIEKQFRMSNVSDPGCASVLKSILCARCDPFSAELFTVQSSPRSVPVLCNSTIPVNSSQSKTEVEDFCSQVWDTCKDASIVNSPFAPSLQGQAGAPVHTNATKLTDLWQSKTDFCTAFGGASNNSSVCFEGEPVSLNKTESSIIAPRGLCLERIGNGSYLNMVAHPDGSNRAFFSNQMGKVWLAILPDEGSGGALELDESSPFVDLTDQVYFDTQFGMMGMAFHPDFAKNGRFFASFNCDKSKWSGCTGRCSCNSDVNCDPSKLGTDHGAQPCQYQTVIAEYSANSTASQPSSVESAKPTEVRRIFTMGLPFSSQHGGQILFGPDDGYLYFMTGYGGGSGDPYNFAQNKKSLLGKIMRLDIDNIPSAADISKLGLWGNYSIPKDNPFSEDKDLQPEIWALGMRNPWRCSFDAERPSYFLCADVGQDVYEEVDLITKGGNYGWRVYEGPYPFHPTQSPGGNTSLNSINPIFPIMGYNHSELNKNEGSASITGGYVYRSTTDPCMYGRYLYGDLYAGAIWAATEDPQNSGNFSSSRIPFSCARDSPIQCDSAPGNSLPALGYIFSFGEDNNKDVYVLTSSGVYRVVRPSRCSYACSQEKATTTTTPPPSPSPSPSHATRWTVLSGYLVFHCLSFMLLLLGFM</sequence>
<evidence type="ECO:0000256" key="5">
    <source>
        <dbReference type="ARBA" id="ARBA00022891"/>
    </source>
</evidence>
<proteinExistence type="inferred from homology"/>
<evidence type="ECO:0000256" key="4">
    <source>
        <dbReference type="ARBA" id="ARBA00022729"/>
    </source>
</evidence>
<dbReference type="InterPro" id="IPR012938">
    <property type="entry name" value="Glc/Sorbosone_DH"/>
</dbReference>
<keyword evidence="7 11" id="KW-0472">Membrane</keyword>
<keyword evidence="9" id="KW-0449">Lipoprotein</keyword>
<feature type="transmembrane region" description="Helical" evidence="11">
    <location>
        <begin position="740"/>
        <end position="761"/>
    </location>
</feature>